<protein>
    <recommendedName>
        <fullName evidence="2">Terminase large subunit gp17-like C-terminal domain-containing protein</fullName>
    </recommendedName>
</protein>
<reference evidence="1" key="1">
    <citation type="journal article" date="2015" name="Nature">
        <title>Complex archaea that bridge the gap between prokaryotes and eukaryotes.</title>
        <authorList>
            <person name="Spang A."/>
            <person name="Saw J.H."/>
            <person name="Jorgensen S.L."/>
            <person name="Zaremba-Niedzwiedzka K."/>
            <person name="Martijn J."/>
            <person name="Lind A.E."/>
            <person name="van Eijk R."/>
            <person name="Schleper C."/>
            <person name="Guy L."/>
            <person name="Ettema T.J."/>
        </authorList>
    </citation>
    <scope>NUCLEOTIDE SEQUENCE</scope>
</reference>
<dbReference type="InterPro" id="IPR027417">
    <property type="entry name" value="P-loop_NTPase"/>
</dbReference>
<sequence>MTTYAKIVDQFADQYWRLNNLYMIINKNGKSVPFRMNWAQEELFQDLHTRNVILKARQIGFSTFIQILMLDSCVFDSNIQAGVIAHTREDAEAIFKTKVKYAYDRLPEGIRTANPATQDAARHLTFRNGSGIRVGTSLRSGTFQYLHVSEFGKICAKYPEKAEEVITGAFPTVPKNGYIFVESTAEGQEGQFFDICQAAETKQRQRADLTWLDFKFFFYPWQRDPAYTLHQTVDIPAEMAKYFARLASRGIELTEGQKAWYVKTAEPLGDKVRREYPSYSDEAFEASIGGSFYGDLLAKADISSGPVKRFMS</sequence>
<name>A0A0F9G360_9ZZZZ</name>
<organism evidence="1">
    <name type="scientific">marine sediment metagenome</name>
    <dbReference type="NCBI Taxonomy" id="412755"/>
    <lineage>
        <taxon>unclassified sequences</taxon>
        <taxon>metagenomes</taxon>
        <taxon>ecological metagenomes</taxon>
    </lineage>
</organism>
<evidence type="ECO:0008006" key="2">
    <source>
        <dbReference type="Google" id="ProtNLM"/>
    </source>
</evidence>
<dbReference type="AlphaFoldDB" id="A0A0F9G360"/>
<dbReference type="EMBL" id="LAZR01027976">
    <property type="protein sequence ID" value="KKL64010.1"/>
    <property type="molecule type" value="Genomic_DNA"/>
</dbReference>
<accession>A0A0F9G360</accession>
<dbReference type="Gene3D" id="3.40.50.300">
    <property type="entry name" value="P-loop containing nucleotide triphosphate hydrolases"/>
    <property type="match status" value="1"/>
</dbReference>
<proteinExistence type="predicted"/>
<comment type="caution">
    <text evidence="1">The sequence shown here is derived from an EMBL/GenBank/DDBJ whole genome shotgun (WGS) entry which is preliminary data.</text>
</comment>
<gene>
    <name evidence="1" type="ORF">LCGC14_2169390</name>
</gene>
<evidence type="ECO:0000313" key="1">
    <source>
        <dbReference type="EMBL" id="KKL64010.1"/>
    </source>
</evidence>